<feature type="domain" description="Citrate transporter-like" evidence="7">
    <location>
        <begin position="14"/>
        <end position="304"/>
    </location>
</feature>
<keyword evidence="9" id="KW-1185">Reference proteome</keyword>
<proteinExistence type="predicted"/>
<feature type="transmembrane region" description="Helical" evidence="6">
    <location>
        <begin position="39"/>
        <end position="59"/>
    </location>
</feature>
<evidence type="ECO:0000256" key="6">
    <source>
        <dbReference type="SAM" id="Phobius"/>
    </source>
</evidence>
<evidence type="ECO:0000256" key="3">
    <source>
        <dbReference type="ARBA" id="ARBA00022692"/>
    </source>
</evidence>
<evidence type="ECO:0000256" key="1">
    <source>
        <dbReference type="ARBA" id="ARBA00004141"/>
    </source>
</evidence>
<evidence type="ECO:0000256" key="4">
    <source>
        <dbReference type="ARBA" id="ARBA00022989"/>
    </source>
</evidence>
<keyword evidence="4 6" id="KW-1133">Transmembrane helix</keyword>
<name>A0A9D5M4M6_9FIRM</name>
<dbReference type="GO" id="GO:0055085">
    <property type="term" value="P:transmembrane transport"/>
    <property type="evidence" value="ECO:0007669"/>
    <property type="project" value="InterPro"/>
</dbReference>
<organism evidence="8 9">
    <name type="scientific">Ructibacterium gallinarum</name>
    <dbReference type="NCBI Taxonomy" id="2779355"/>
    <lineage>
        <taxon>Bacteria</taxon>
        <taxon>Bacillati</taxon>
        <taxon>Bacillota</taxon>
        <taxon>Clostridia</taxon>
        <taxon>Eubacteriales</taxon>
        <taxon>Oscillospiraceae</taxon>
        <taxon>Ructibacterium</taxon>
    </lineage>
</organism>
<dbReference type="PANTHER" id="PTHR43568:SF1">
    <property type="entry name" value="P PROTEIN"/>
    <property type="match status" value="1"/>
</dbReference>
<dbReference type="AlphaFoldDB" id="A0A9D5M4M6"/>
<feature type="transmembrane region" description="Helical" evidence="6">
    <location>
        <begin position="349"/>
        <end position="370"/>
    </location>
</feature>
<protein>
    <submittedName>
        <fullName evidence="8">Citrate transporter</fullName>
    </submittedName>
</protein>
<feature type="transmembrane region" description="Helical" evidence="6">
    <location>
        <begin position="80"/>
        <end position="107"/>
    </location>
</feature>
<sequence>MKIKSLLRQDPVLVIALLLAVVSMFFVSPDTEYAAYIDYRTLCILFCLMAVIEGIKQLGIFRRLAELLLAHAKTMRDLSLYMCSLCFFSSMVITNDVALLTFVPFTITTLQLSGNSRRLIPLITMETVAANLGSMLTPIGNPQNLYLFSAFSMEPAVFFRSIFPYAALSFLMILLSVLFLGQEPAETQTEPFKLSFTGKKAKMLCISYIIFLLLSLLTVFRILPCWIVLVLLIPFLLAADRHILRSIDYSLLFTFAFLFIFIGNLGRIPAVSSLLGQMVTGREVPIGILSSQFLSNVPAAILLSGFTQNAPQLLIGVNLGGLGTLIASMASLISFKFLMRQKVPAGKYLLFFTAVNLLFLICNLLLWFLLCLF</sequence>
<dbReference type="RefSeq" id="WP_226392024.1">
    <property type="nucleotide sequence ID" value="NZ_JADCKB010000004.1"/>
</dbReference>
<comment type="subcellular location">
    <subcellularLocation>
        <location evidence="1">Membrane</location>
        <topology evidence="1">Multi-pass membrane protein</topology>
    </subcellularLocation>
</comment>
<dbReference type="Proteomes" id="UP000806542">
    <property type="component" value="Unassembled WGS sequence"/>
</dbReference>
<evidence type="ECO:0000256" key="5">
    <source>
        <dbReference type="ARBA" id="ARBA00023136"/>
    </source>
</evidence>
<accession>A0A9D5M4M6</accession>
<dbReference type="InterPro" id="IPR004680">
    <property type="entry name" value="Cit_transptr-like_dom"/>
</dbReference>
<dbReference type="GO" id="GO:0016020">
    <property type="term" value="C:membrane"/>
    <property type="evidence" value="ECO:0007669"/>
    <property type="project" value="UniProtKB-SubCell"/>
</dbReference>
<keyword evidence="2" id="KW-0813">Transport</keyword>
<dbReference type="PANTHER" id="PTHR43568">
    <property type="entry name" value="P PROTEIN"/>
    <property type="match status" value="1"/>
</dbReference>
<feature type="transmembrane region" description="Helical" evidence="6">
    <location>
        <begin position="162"/>
        <end position="180"/>
    </location>
</feature>
<evidence type="ECO:0000256" key="2">
    <source>
        <dbReference type="ARBA" id="ARBA00022448"/>
    </source>
</evidence>
<evidence type="ECO:0000259" key="7">
    <source>
        <dbReference type="Pfam" id="PF03600"/>
    </source>
</evidence>
<dbReference type="Pfam" id="PF03600">
    <property type="entry name" value="CitMHS"/>
    <property type="match status" value="1"/>
</dbReference>
<comment type="caution">
    <text evidence="8">The sequence shown here is derived from an EMBL/GenBank/DDBJ whole genome shotgun (WGS) entry which is preliminary data.</text>
</comment>
<feature type="transmembrane region" description="Helical" evidence="6">
    <location>
        <begin position="313"/>
        <end position="337"/>
    </location>
</feature>
<dbReference type="InterPro" id="IPR051475">
    <property type="entry name" value="Diverse_Ion_Transporter"/>
</dbReference>
<evidence type="ECO:0000313" key="8">
    <source>
        <dbReference type="EMBL" id="MBE5039469.1"/>
    </source>
</evidence>
<evidence type="ECO:0000313" key="9">
    <source>
        <dbReference type="Proteomes" id="UP000806542"/>
    </source>
</evidence>
<feature type="transmembrane region" description="Helical" evidence="6">
    <location>
        <begin position="12"/>
        <end position="27"/>
    </location>
</feature>
<dbReference type="EMBL" id="JADCKB010000004">
    <property type="protein sequence ID" value="MBE5039469.1"/>
    <property type="molecule type" value="Genomic_DNA"/>
</dbReference>
<keyword evidence="3 6" id="KW-0812">Transmembrane</keyword>
<keyword evidence="5 6" id="KW-0472">Membrane</keyword>
<feature type="transmembrane region" description="Helical" evidence="6">
    <location>
        <begin position="201"/>
        <end position="220"/>
    </location>
</feature>
<reference evidence="8" key="1">
    <citation type="submission" date="2020-10" db="EMBL/GenBank/DDBJ databases">
        <title>ChiBAC.</title>
        <authorList>
            <person name="Zenner C."/>
            <person name="Hitch T.C.A."/>
            <person name="Clavel T."/>
        </authorList>
    </citation>
    <scope>NUCLEOTIDE SEQUENCE</scope>
    <source>
        <strain evidence="8">DSM 107454</strain>
    </source>
</reference>
<feature type="transmembrane region" description="Helical" evidence="6">
    <location>
        <begin position="251"/>
        <end position="270"/>
    </location>
</feature>
<gene>
    <name evidence="8" type="ORF">INF28_03200</name>
</gene>